<keyword evidence="2" id="KW-0238">DNA-binding</keyword>
<keyword evidence="1" id="KW-0805">Transcription regulation</keyword>
<dbReference type="InterPro" id="IPR036388">
    <property type="entry name" value="WH-like_DNA-bd_sf"/>
</dbReference>
<evidence type="ECO:0000256" key="4">
    <source>
        <dbReference type="SAM" id="MobiDB-lite"/>
    </source>
</evidence>
<dbReference type="EMBL" id="SMKI01000005">
    <property type="protein sequence ID" value="TDC80172.1"/>
    <property type="molecule type" value="Genomic_DNA"/>
</dbReference>
<keyword evidence="3" id="KW-0804">Transcription</keyword>
<feature type="region of interest" description="Disordered" evidence="4">
    <location>
        <begin position="120"/>
        <end position="143"/>
    </location>
</feature>
<dbReference type="OrthoDB" id="9800966at2"/>
<organism evidence="6 7">
    <name type="scientific">Streptomyces hainanensis</name>
    <dbReference type="NCBI Taxonomy" id="402648"/>
    <lineage>
        <taxon>Bacteria</taxon>
        <taxon>Bacillati</taxon>
        <taxon>Actinomycetota</taxon>
        <taxon>Actinomycetes</taxon>
        <taxon>Kitasatosporales</taxon>
        <taxon>Streptomycetaceae</taxon>
        <taxon>Streptomyces</taxon>
    </lineage>
</organism>
<evidence type="ECO:0000313" key="7">
    <source>
        <dbReference type="Proteomes" id="UP000295345"/>
    </source>
</evidence>
<gene>
    <name evidence="6" type="ORF">E1283_00885</name>
</gene>
<evidence type="ECO:0000313" key="6">
    <source>
        <dbReference type="EMBL" id="TDC80172.1"/>
    </source>
</evidence>
<keyword evidence="7" id="KW-1185">Reference proteome</keyword>
<protein>
    <submittedName>
        <fullName evidence="6">Transcriptional regulator</fullName>
    </submittedName>
</protein>
<dbReference type="SUPFAM" id="SSF46785">
    <property type="entry name" value="Winged helix' DNA-binding domain"/>
    <property type="match status" value="1"/>
</dbReference>
<evidence type="ECO:0000259" key="5">
    <source>
        <dbReference type="PROSITE" id="PS51118"/>
    </source>
</evidence>
<dbReference type="Pfam" id="PF01638">
    <property type="entry name" value="HxlR"/>
    <property type="match status" value="1"/>
</dbReference>
<feature type="domain" description="HTH hxlR-type" evidence="5">
    <location>
        <begin position="21"/>
        <end position="124"/>
    </location>
</feature>
<dbReference type="Proteomes" id="UP000295345">
    <property type="component" value="Unassembled WGS sequence"/>
</dbReference>
<dbReference type="GO" id="GO:0003677">
    <property type="term" value="F:DNA binding"/>
    <property type="evidence" value="ECO:0007669"/>
    <property type="project" value="UniProtKB-KW"/>
</dbReference>
<accession>A0A4R4TX08</accession>
<sequence>MLESRGEVDERTRLDGEQSTCIEPDSAVQRVFNLLGKRWTGVLIASLMGGPGHFTDLRRAIPGISERMLSDRLSELVGMGLLNREVQEGPPLRVTYRLTRAGQELRPALLELTTWAQTHLGPEESRNCPSEEQLDPGAARRRA</sequence>
<dbReference type="PROSITE" id="PS51118">
    <property type="entry name" value="HTH_HXLR"/>
    <property type="match status" value="1"/>
</dbReference>
<reference evidence="6 7" key="1">
    <citation type="submission" date="2019-03" db="EMBL/GenBank/DDBJ databases">
        <title>Draft genome sequences of novel Actinobacteria.</title>
        <authorList>
            <person name="Sahin N."/>
            <person name="Ay H."/>
            <person name="Saygin H."/>
        </authorList>
    </citation>
    <scope>NUCLEOTIDE SEQUENCE [LARGE SCALE GENOMIC DNA]</scope>
    <source>
        <strain evidence="6 7">DSM 41900</strain>
    </source>
</reference>
<proteinExistence type="predicted"/>
<dbReference type="InterPro" id="IPR036390">
    <property type="entry name" value="WH_DNA-bd_sf"/>
</dbReference>
<name>A0A4R4TX08_9ACTN</name>
<evidence type="ECO:0000256" key="1">
    <source>
        <dbReference type="ARBA" id="ARBA00023015"/>
    </source>
</evidence>
<dbReference type="RefSeq" id="WP_132815487.1">
    <property type="nucleotide sequence ID" value="NZ_SMKI01000005.1"/>
</dbReference>
<dbReference type="PANTHER" id="PTHR33204:SF37">
    <property type="entry name" value="HTH-TYPE TRANSCRIPTIONAL REGULATOR YODB"/>
    <property type="match status" value="1"/>
</dbReference>
<dbReference type="InterPro" id="IPR002577">
    <property type="entry name" value="HTH_HxlR"/>
</dbReference>
<dbReference type="Gene3D" id="1.10.10.10">
    <property type="entry name" value="Winged helix-like DNA-binding domain superfamily/Winged helix DNA-binding domain"/>
    <property type="match status" value="1"/>
</dbReference>
<evidence type="ECO:0000256" key="3">
    <source>
        <dbReference type="ARBA" id="ARBA00023163"/>
    </source>
</evidence>
<comment type="caution">
    <text evidence="6">The sequence shown here is derived from an EMBL/GenBank/DDBJ whole genome shotgun (WGS) entry which is preliminary data.</text>
</comment>
<dbReference type="PANTHER" id="PTHR33204">
    <property type="entry name" value="TRANSCRIPTIONAL REGULATOR, MARR FAMILY"/>
    <property type="match status" value="1"/>
</dbReference>
<evidence type="ECO:0000256" key="2">
    <source>
        <dbReference type="ARBA" id="ARBA00023125"/>
    </source>
</evidence>
<dbReference type="AlphaFoldDB" id="A0A4R4TX08"/>